<sequence length="233" mass="27358">MRPELKNTILNAFKKLAPGRLLDIPCGSAWLGCALNNDAWEYYGADLFSHPATPNFQRVNLDQNIPYEDGFFDYVVCFEGLEHLENYHHALREFYRILRGGGKLFISMPNILNIKSRKRYYYYGTFYGFPHLIKMPEYGEHLHITPINPSYLISFAQFYGFNLDKIYDIPINKKMYRFLISCFIIKSYIYLKCLLKPYPMKKFLVPLVSINLLLNDNLLFSFQKPLQVDCVGK</sequence>
<proteinExistence type="predicted"/>
<dbReference type="GO" id="GO:0008168">
    <property type="term" value="F:methyltransferase activity"/>
    <property type="evidence" value="ECO:0007669"/>
    <property type="project" value="UniProtKB-KW"/>
</dbReference>
<gene>
    <name evidence="1" type="ordered locus">Desac_0288</name>
</gene>
<evidence type="ECO:0000313" key="1">
    <source>
        <dbReference type="EMBL" id="AEB08179.1"/>
    </source>
</evidence>
<dbReference type="Pfam" id="PF13489">
    <property type="entry name" value="Methyltransf_23"/>
    <property type="match status" value="1"/>
</dbReference>
<dbReference type="KEGG" id="dao:Desac_0288"/>
<dbReference type="HOGENOM" id="CLU_1188406_0_0_7"/>
<dbReference type="Gene3D" id="3.40.50.150">
    <property type="entry name" value="Vaccinia Virus protein VP39"/>
    <property type="match status" value="1"/>
</dbReference>
<organism evidence="1 2">
    <name type="scientific">Desulfobacca acetoxidans (strain ATCC 700848 / DSM 11109 / ASRB2)</name>
    <dbReference type="NCBI Taxonomy" id="880072"/>
    <lineage>
        <taxon>Bacteria</taxon>
        <taxon>Pseudomonadati</taxon>
        <taxon>Thermodesulfobacteriota</taxon>
        <taxon>Desulfobaccia</taxon>
        <taxon>Desulfobaccales</taxon>
        <taxon>Desulfobaccaceae</taxon>
        <taxon>Desulfobacca</taxon>
    </lineage>
</organism>
<accession>F2NEI9</accession>
<dbReference type="eggNOG" id="COG2227">
    <property type="taxonomic scope" value="Bacteria"/>
</dbReference>
<evidence type="ECO:0000313" key="2">
    <source>
        <dbReference type="Proteomes" id="UP000000483"/>
    </source>
</evidence>
<reference evidence="1 2" key="1">
    <citation type="journal article" date="2011" name="Stand. Genomic Sci.">
        <title>Complete genome sequence of the acetate-degrading sulfate reducer Desulfobacca acetoxidans type strain (ASRB2).</title>
        <authorList>
            <person name="Goker M."/>
            <person name="Teshima H."/>
            <person name="Lapidus A."/>
            <person name="Nolan M."/>
            <person name="Lucas S."/>
            <person name="Hammon N."/>
            <person name="Deshpande S."/>
            <person name="Cheng J.F."/>
            <person name="Tapia R."/>
            <person name="Han C."/>
            <person name="Goodwin L."/>
            <person name="Pitluck S."/>
            <person name="Huntemann M."/>
            <person name="Liolios K."/>
            <person name="Ivanova N."/>
            <person name="Pagani I."/>
            <person name="Mavromatis K."/>
            <person name="Ovchinikova G."/>
            <person name="Pati A."/>
            <person name="Chen A."/>
            <person name="Palaniappan K."/>
            <person name="Land M."/>
            <person name="Hauser L."/>
            <person name="Brambilla E.M."/>
            <person name="Rohde M."/>
            <person name="Spring S."/>
            <person name="Detter J.C."/>
            <person name="Woyke T."/>
            <person name="Bristow J."/>
            <person name="Eisen J.A."/>
            <person name="Markowitz V."/>
            <person name="Hugenholtz P."/>
            <person name="Kyrpides N.C."/>
            <person name="Klenk H.P."/>
        </authorList>
    </citation>
    <scope>NUCLEOTIDE SEQUENCE [LARGE SCALE GENOMIC DNA]</scope>
    <source>
        <strain evidence="2">ATCC 700848 / DSM 11109 / ASRB2</strain>
    </source>
</reference>
<dbReference type="OrthoDB" id="5363250at2"/>
<dbReference type="AlphaFoldDB" id="F2NEI9"/>
<keyword evidence="1" id="KW-0808">Transferase</keyword>
<keyword evidence="1" id="KW-0489">Methyltransferase</keyword>
<dbReference type="InterPro" id="IPR029063">
    <property type="entry name" value="SAM-dependent_MTases_sf"/>
</dbReference>
<dbReference type="CDD" id="cd02440">
    <property type="entry name" value="AdoMet_MTases"/>
    <property type="match status" value="1"/>
</dbReference>
<dbReference type="Proteomes" id="UP000000483">
    <property type="component" value="Chromosome"/>
</dbReference>
<dbReference type="GO" id="GO:0032259">
    <property type="term" value="P:methylation"/>
    <property type="evidence" value="ECO:0007669"/>
    <property type="project" value="UniProtKB-KW"/>
</dbReference>
<protein>
    <submittedName>
        <fullName evidence="1">Methyltransferase type 11</fullName>
    </submittedName>
</protein>
<name>F2NEI9_DESAR</name>
<reference evidence="2" key="2">
    <citation type="submission" date="2011-03" db="EMBL/GenBank/DDBJ databases">
        <title>The complete genome of Desulfobacca acetoxidans DSM 11109.</title>
        <authorList>
            <consortium name="US DOE Joint Genome Institute (JGI-PGF)"/>
            <person name="Lucas S."/>
            <person name="Copeland A."/>
            <person name="Lapidus A."/>
            <person name="Bruce D."/>
            <person name="Goodwin L."/>
            <person name="Pitluck S."/>
            <person name="Peters L."/>
            <person name="Kyrpides N."/>
            <person name="Mavromatis K."/>
            <person name="Ivanova N."/>
            <person name="Ovchinnikova G."/>
            <person name="Teshima H."/>
            <person name="Detter J.C."/>
            <person name="Han C."/>
            <person name="Land M."/>
            <person name="Hauser L."/>
            <person name="Markowitz V."/>
            <person name="Cheng J.-F."/>
            <person name="Hugenholtz P."/>
            <person name="Woyke T."/>
            <person name="Wu D."/>
            <person name="Spring S."/>
            <person name="Schueler E."/>
            <person name="Brambilla E."/>
            <person name="Klenk H.-P."/>
            <person name="Eisen J.A."/>
        </authorList>
    </citation>
    <scope>NUCLEOTIDE SEQUENCE [LARGE SCALE GENOMIC DNA]</scope>
    <source>
        <strain evidence="2">ATCC 700848 / DSM 11109 / ASRB2</strain>
    </source>
</reference>
<dbReference type="RefSeq" id="WP_013705292.1">
    <property type="nucleotide sequence ID" value="NC_015388.1"/>
</dbReference>
<dbReference type="SUPFAM" id="SSF53335">
    <property type="entry name" value="S-adenosyl-L-methionine-dependent methyltransferases"/>
    <property type="match status" value="1"/>
</dbReference>
<dbReference type="EMBL" id="CP002629">
    <property type="protein sequence ID" value="AEB08179.1"/>
    <property type="molecule type" value="Genomic_DNA"/>
</dbReference>
<keyword evidence="2" id="KW-1185">Reference proteome</keyword>